<dbReference type="OrthoDB" id="343907at2759"/>
<reference evidence="3" key="1">
    <citation type="submission" date="2011-08" db="EMBL/GenBank/DDBJ databases">
        <authorList>
            <person name="Rombauts S."/>
        </authorList>
    </citation>
    <scope>NUCLEOTIDE SEQUENCE</scope>
    <source>
        <strain evidence="3">London</strain>
    </source>
</reference>
<comment type="similarity">
    <text evidence="1">Belongs to the LAMTOR3 family.</text>
</comment>
<reference evidence="2" key="2">
    <citation type="submission" date="2015-06" db="UniProtKB">
        <authorList>
            <consortium name="EnsemblMetazoa"/>
        </authorList>
    </citation>
    <scope>IDENTIFICATION</scope>
</reference>
<evidence type="ECO:0008006" key="4">
    <source>
        <dbReference type="Google" id="ProtNLM"/>
    </source>
</evidence>
<dbReference type="PANTHER" id="PTHR13378">
    <property type="entry name" value="REGULATOR COMPLEX PROTEIN LAMTOR3"/>
    <property type="match status" value="1"/>
</dbReference>
<evidence type="ECO:0000256" key="1">
    <source>
        <dbReference type="ARBA" id="ARBA00005356"/>
    </source>
</evidence>
<dbReference type="STRING" id="32264.T1KBA1"/>
<dbReference type="eggNOG" id="ENOG502RYGZ">
    <property type="taxonomic scope" value="Eukaryota"/>
</dbReference>
<evidence type="ECO:0000313" key="2">
    <source>
        <dbReference type="EnsemblMetazoa" id="tetur08g03360.1"/>
    </source>
</evidence>
<protein>
    <recommendedName>
        <fullName evidence="4">Roadblock/LAMTOR2 domain-containing protein</fullName>
    </recommendedName>
</protein>
<dbReference type="KEGG" id="tut:107362553"/>
<proteinExistence type="inferred from homology"/>
<keyword evidence="3" id="KW-1185">Reference proteome</keyword>
<dbReference type="SUPFAM" id="SSF103196">
    <property type="entry name" value="Roadblock/LC7 domain"/>
    <property type="match status" value="1"/>
</dbReference>
<dbReference type="GO" id="GO:0032008">
    <property type="term" value="P:positive regulation of TOR signaling"/>
    <property type="evidence" value="ECO:0007669"/>
    <property type="project" value="TreeGrafter"/>
</dbReference>
<dbReference type="EnsemblMetazoa" id="tetur08g03360.1">
    <property type="protein sequence ID" value="tetur08g03360.1"/>
    <property type="gene ID" value="tetur08g03360"/>
</dbReference>
<name>T1KBA1_TETUR</name>
<organism evidence="2 3">
    <name type="scientific">Tetranychus urticae</name>
    <name type="common">Two-spotted spider mite</name>
    <dbReference type="NCBI Taxonomy" id="32264"/>
    <lineage>
        <taxon>Eukaryota</taxon>
        <taxon>Metazoa</taxon>
        <taxon>Ecdysozoa</taxon>
        <taxon>Arthropoda</taxon>
        <taxon>Chelicerata</taxon>
        <taxon>Arachnida</taxon>
        <taxon>Acari</taxon>
        <taxon>Acariformes</taxon>
        <taxon>Trombidiformes</taxon>
        <taxon>Prostigmata</taxon>
        <taxon>Eleutherengona</taxon>
        <taxon>Raphignathae</taxon>
        <taxon>Tetranychoidea</taxon>
        <taxon>Tetranychidae</taxon>
        <taxon>Tetranychus</taxon>
    </lineage>
</organism>
<dbReference type="OMA" id="YQVIQMN"/>
<sequence length="133" mass="14830">MNKFPPTMSLSEELRRDLNHLINTTEGLQAILITDRDGIPIIKATTDRPPELSLKPNFLLSTGIACEQASKLGSGRCKTITCLYDTFQIIHFNHQPIMITLIASEEANTGFLLSLESQFDPILSPLKKIVHVK</sequence>
<accession>T1KBA1</accession>
<gene>
    <name evidence="2" type="primary">107362553</name>
</gene>
<dbReference type="PANTHER" id="PTHR13378:SF1">
    <property type="entry name" value="RAGULATOR COMPLEX PROTEIN LAMTOR3"/>
    <property type="match status" value="1"/>
</dbReference>
<dbReference type="InterPro" id="IPR015019">
    <property type="entry name" value="LAMTOR3"/>
</dbReference>
<dbReference type="AlphaFoldDB" id="T1KBA1"/>
<dbReference type="GO" id="GO:0071230">
    <property type="term" value="P:cellular response to amino acid stimulus"/>
    <property type="evidence" value="ECO:0007669"/>
    <property type="project" value="TreeGrafter"/>
</dbReference>
<dbReference type="SMART" id="SM01278">
    <property type="entry name" value="MAPKK1_Int"/>
    <property type="match status" value="1"/>
</dbReference>
<dbReference type="Pfam" id="PF08923">
    <property type="entry name" value="MAPKK1_Int"/>
    <property type="match status" value="1"/>
</dbReference>
<dbReference type="Gene3D" id="3.30.450.30">
    <property type="entry name" value="Dynein light chain 2a, cytoplasmic"/>
    <property type="match status" value="1"/>
</dbReference>
<dbReference type="HOGENOM" id="CLU_134641_0_0_1"/>
<dbReference type="EMBL" id="CAEY01001946">
    <property type="status" value="NOT_ANNOTATED_CDS"/>
    <property type="molecule type" value="Genomic_DNA"/>
</dbReference>
<dbReference type="GO" id="GO:0071986">
    <property type="term" value="C:Ragulator complex"/>
    <property type="evidence" value="ECO:0007669"/>
    <property type="project" value="TreeGrafter"/>
</dbReference>
<evidence type="ECO:0000313" key="3">
    <source>
        <dbReference type="Proteomes" id="UP000015104"/>
    </source>
</evidence>
<dbReference type="Proteomes" id="UP000015104">
    <property type="component" value="Unassembled WGS sequence"/>
</dbReference>